<gene>
    <name evidence="1" type="ORF">S23_19530</name>
</gene>
<keyword evidence="2" id="KW-1185">Reference proteome</keyword>
<evidence type="ECO:0000313" key="2">
    <source>
        <dbReference type="Proteomes" id="UP000007886"/>
    </source>
</evidence>
<proteinExistence type="predicted"/>
<name>A0AAI8MAT2_9BRAD</name>
<dbReference type="AlphaFoldDB" id="A0AAI8MAT2"/>
<evidence type="ECO:0000313" key="1">
    <source>
        <dbReference type="EMBL" id="BAL75166.1"/>
    </source>
</evidence>
<organism evidence="1 2">
    <name type="scientific">Bradyrhizobium cosmicum</name>
    <dbReference type="NCBI Taxonomy" id="1404864"/>
    <lineage>
        <taxon>Bacteria</taxon>
        <taxon>Pseudomonadati</taxon>
        <taxon>Pseudomonadota</taxon>
        <taxon>Alphaproteobacteria</taxon>
        <taxon>Hyphomicrobiales</taxon>
        <taxon>Nitrobacteraceae</taxon>
        <taxon>Bradyrhizobium</taxon>
    </lineage>
</organism>
<dbReference type="Proteomes" id="UP000007886">
    <property type="component" value="Chromosome"/>
</dbReference>
<dbReference type="EMBL" id="AP012279">
    <property type="protein sequence ID" value="BAL75166.1"/>
    <property type="molecule type" value="Genomic_DNA"/>
</dbReference>
<dbReference type="KEGG" id="brs:S23_19530"/>
<accession>A0AAI8MAT2</accession>
<protein>
    <submittedName>
        <fullName evidence="1">Uncharacterized protein</fullName>
    </submittedName>
</protein>
<sequence length="110" mass="12059">MRAEIAPEARGRRLLRDWLSAAQLEQFDAVRYFDVIGSDSGKLYRICYGTAANVRELDRDGKEGAGWCFAPVGGLVPGDVMLAQKIALETSETATLALANRVPLIPRLTH</sequence>
<reference evidence="1 2" key="1">
    <citation type="journal article" date="2012" name="Microbes Environ.">
        <title>Complete genome sequence of Bradyrhizobium sp. S23321: insights into symbiosis evolution in soil oligotrophs.</title>
        <authorList>
            <person name="Okubo T."/>
            <person name="Tsukui T."/>
            <person name="Maita H."/>
            <person name="Okamoto S."/>
            <person name="Oshima K."/>
            <person name="Fujisawa T."/>
            <person name="Saito A."/>
            <person name="Futamata H."/>
            <person name="Hattori R."/>
            <person name="Shimomura Y."/>
            <person name="Haruta S."/>
            <person name="Morimoto S."/>
            <person name="Wang Y."/>
            <person name="Sakai Y."/>
            <person name="Hattori M."/>
            <person name="Aizawa S."/>
            <person name="Nagashima K.V.P."/>
            <person name="Masuda S."/>
            <person name="Hattori T."/>
            <person name="Yamashita A."/>
            <person name="Bao Z."/>
            <person name="Hayatsu M."/>
            <person name="Kajiya-Kanegae H."/>
            <person name="Yoshinaga I."/>
            <person name="Sakamoto K."/>
            <person name="Toyota K."/>
            <person name="Nakao M."/>
            <person name="Kohara M."/>
            <person name="Anda M."/>
            <person name="Niwa R."/>
            <person name="Jung-Hwan P."/>
            <person name="Sameshima-Saito R."/>
            <person name="Tokuda S."/>
            <person name="Yamamoto S."/>
            <person name="Yamamoto S."/>
            <person name="Yokoyama T."/>
            <person name="Akutsu T."/>
            <person name="Nakamura Y."/>
            <person name="Nakahira-Yanaka Y."/>
            <person name="Takada Hoshino Y."/>
            <person name="Hirakawa H."/>
            <person name="Mitsui H."/>
            <person name="Terasawa K."/>
            <person name="Itakura M."/>
            <person name="Sato S."/>
            <person name="Ikeda-Ohtsubo W."/>
            <person name="Sakakura N."/>
            <person name="Kaminuma E."/>
            <person name="Minamisawa K."/>
        </authorList>
    </citation>
    <scope>NUCLEOTIDE SEQUENCE [LARGE SCALE GENOMIC DNA]</scope>
    <source>
        <strain evidence="1 2">S23321</strain>
    </source>
</reference>